<keyword evidence="9" id="KW-1185">Reference proteome</keyword>
<dbReference type="Pfam" id="PF04476">
    <property type="entry name" value="4HFCP_synth"/>
    <property type="match status" value="1"/>
</dbReference>
<proteinExistence type="predicted"/>
<protein>
    <recommendedName>
        <fullName evidence="2">(5-formylfuran-3-yl)methyl phosphate synthase</fullName>
        <ecNumber evidence="2">4.2.3.153</ecNumber>
    </recommendedName>
    <alternativeName>
        <fullName evidence="5">4-(hydroxymethyl)-2-furancarboxaldehyde-phosphate synthase</fullName>
    </alternativeName>
</protein>
<reference evidence="8 9" key="1">
    <citation type="submission" date="2010-06" db="EMBL/GenBank/DDBJ databases">
        <title>Complete sequence of chromosome of Nitrosococcus watsoni C-113.</title>
        <authorList>
            <consortium name="US DOE Joint Genome Institute"/>
            <person name="Lucas S."/>
            <person name="Copeland A."/>
            <person name="Lapidus A."/>
            <person name="Cheng J.-F."/>
            <person name="Bruce D."/>
            <person name="Goodwin L."/>
            <person name="Pitluck S."/>
            <person name="Malfatti S.A."/>
            <person name="Chain P.S.G."/>
            <person name="Land M."/>
            <person name="Hauser L."/>
            <person name="Kyrpides N."/>
            <person name="Ivanova N."/>
            <person name="Cambell M.A."/>
            <person name="Heidelberg J.F."/>
            <person name="Klotz M.G."/>
            <person name="Woyke T."/>
        </authorList>
    </citation>
    <scope>NUCLEOTIDE SEQUENCE [LARGE SCALE GENOMIC DNA]</scope>
    <source>
        <strain evidence="8 9">C-113</strain>
    </source>
</reference>
<dbReference type="Proteomes" id="UP000000393">
    <property type="component" value="Chromosome"/>
</dbReference>
<evidence type="ECO:0000256" key="2">
    <source>
        <dbReference type="ARBA" id="ARBA00012553"/>
    </source>
</evidence>
<dbReference type="GO" id="GO:0016829">
    <property type="term" value="F:lyase activity"/>
    <property type="evidence" value="ECO:0007669"/>
    <property type="project" value="UniProtKB-KW"/>
</dbReference>
<evidence type="ECO:0000256" key="5">
    <source>
        <dbReference type="ARBA" id="ARBA00032523"/>
    </source>
</evidence>
<evidence type="ECO:0000313" key="8">
    <source>
        <dbReference type="EMBL" id="ADJ27006.1"/>
    </source>
</evidence>
<comment type="catalytic activity">
    <reaction evidence="6">
        <text>2 D-glyceraldehyde 3-phosphate = 4-(hydroxymethyl)-2-furancarboxaldehyde phosphate + phosphate + 2 H2O</text>
        <dbReference type="Rhea" id="RHEA:43536"/>
        <dbReference type="ChEBI" id="CHEBI:15377"/>
        <dbReference type="ChEBI" id="CHEBI:43474"/>
        <dbReference type="ChEBI" id="CHEBI:59776"/>
        <dbReference type="ChEBI" id="CHEBI:83407"/>
        <dbReference type="EC" id="4.2.3.153"/>
    </reaction>
</comment>
<dbReference type="RefSeq" id="WP_013219118.1">
    <property type="nucleotide sequence ID" value="NC_014315.1"/>
</dbReference>
<keyword evidence="4" id="KW-0704">Schiff base</keyword>
<dbReference type="OrthoDB" id="2111523at2"/>
<dbReference type="EMBL" id="CP002086">
    <property type="protein sequence ID" value="ADJ27006.1"/>
    <property type="molecule type" value="Genomic_DNA"/>
</dbReference>
<dbReference type="InterPro" id="IPR007565">
    <property type="entry name" value="4HFCP_synth"/>
</dbReference>
<evidence type="ECO:0000256" key="6">
    <source>
        <dbReference type="ARBA" id="ARBA00047628"/>
    </source>
</evidence>
<dbReference type="KEGG" id="nwa:Nwat_0015"/>
<accession>D8K811</accession>
<feature type="active site" description="Proton acceptor" evidence="7">
    <location>
        <position position="86"/>
    </location>
</feature>
<feature type="active site" description="Schiff-base intermediate with substrate" evidence="7">
    <location>
        <position position="28"/>
    </location>
</feature>
<dbReference type="SMR" id="D8K811"/>
<keyword evidence="3" id="KW-0456">Lyase</keyword>
<dbReference type="eggNOG" id="COG1891">
    <property type="taxonomic scope" value="Bacteria"/>
</dbReference>
<evidence type="ECO:0000256" key="7">
    <source>
        <dbReference type="PIRSR" id="PIRSR015957-1"/>
    </source>
</evidence>
<dbReference type="PIRSF" id="PIRSF015957">
    <property type="entry name" value="UCP015957"/>
    <property type="match status" value="1"/>
</dbReference>
<gene>
    <name evidence="8" type="ordered locus">Nwat_0015</name>
</gene>
<evidence type="ECO:0000256" key="1">
    <source>
        <dbReference type="ARBA" id="ARBA00003810"/>
    </source>
</evidence>
<dbReference type="AlphaFoldDB" id="D8K811"/>
<dbReference type="STRING" id="105559.Nwat_0015"/>
<organism evidence="8 9">
    <name type="scientific">Nitrosococcus watsoni (strain C-113)</name>
    <dbReference type="NCBI Taxonomy" id="105559"/>
    <lineage>
        <taxon>Bacteria</taxon>
        <taxon>Pseudomonadati</taxon>
        <taxon>Pseudomonadota</taxon>
        <taxon>Gammaproteobacteria</taxon>
        <taxon>Chromatiales</taxon>
        <taxon>Chromatiaceae</taxon>
        <taxon>Nitrosococcus</taxon>
    </lineage>
</organism>
<name>D8K811_NITWC</name>
<comment type="function">
    <text evidence="1">Catalyzes the formation of 4-(hydroxymethyl)-2-furancarboxaldehyde phosphate (4-HFC-P) from two molecules of glyceraldehyde-3-P (GA-3-P).</text>
</comment>
<evidence type="ECO:0000313" key="9">
    <source>
        <dbReference type="Proteomes" id="UP000000393"/>
    </source>
</evidence>
<evidence type="ECO:0000256" key="4">
    <source>
        <dbReference type="ARBA" id="ARBA00023270"/>
    </source>
</evidence>
<dbReference type="NCBIfam" id="NF002576">
    <property type="entry name" value="PRK02227.1-5"/>
    <property type="match status" value="1"/>
</dbReference>
<sequence length="234" mass="25561">MSCWLASVRNLEEISCLLAEGPDIIDFKEPKEGVLGALPLETVREAVALIGRRCQTSAAIGDFPVDSPQIYQRVLEMAATGVDYVKIGLPSNIQQAAACLLSLRPLADQGVSMVGVIFADKRPDFSWTYLIGQAGFKGIMLDTAIKDDFGLLSHLSLSELNNFVKLARSVRLISGLAGSLSIQDIPKLLPLRADYLGFRSALCVAARNRCSRLDPKAVLLIKQAMRENLRIFEI</sequence>
<evidence type="ECO:0000256" key="3">
    <source>
        <dbReference type="ARBA" id="ARBA00023239"/>
    </source>
</evidence>
<dbReference type="EC" id="4.2.3.153" evidence="2"/>
<dbReference type="HOGENOM" id="CLU_068659_0_0_6"/>